<dbReference type="Gene3D" id="3.40.50.620">
    <property type="entry name" value="HUPs"/>
    <property type="match status" value="2"/>
</dbReference>
<comment type="similarity">
    <text evidence="1">Belongs to the universal stress protein A family.</text>
</comment>
<accession>A0A2P8GT59</accession>
<dbReference type="OrthoDB" id="4931198at2"/>
<organism evidence="4 6">
    <name type="scientific">Labedella gwakjiensis</name>
    <dbReference type="NCBI Taxonomy" id="390269"/>
    <lineage>
        <taxon>Bacteria</taxon>
        <taxon>Bacillati</taxon>
        <taxon>Actinomycetota</taxon>
        <taxon>Actinomycetes</taxon>
        <taxon>Micrococcales</taxon>
        <taxon>Microbacteriaceae</taxon>
        <taxon>Labedella</taxon>
    </lineage>
</organism>
<dbReference type="AlphaFoldDB" id="A0A2P8GT59"/>
<proteinExistence type="inferred from homology"/>
<dbReference type="EMBL" id="RZGY01000004">
    <property type="protein sequence ID" value="RUQ81950.1"/>
    <property type="molecule type" value="Genomic_DNA"/>
</dbReference>
<dbReference type="InterPro" id="IPR006016">
    <property type="entry name" value="UspA"/>
</dbReference>
<dbReference type="PRINTS" id="PR01438">
    <property type="entry name" value="UNVRSLSTRESS"/>
</dbReference>
<dbReference type="InterPro" id="IPR006015">
    <property type="entry name" value="Universal_stress_UspA"/>
</dbReference>
<reference evidence="4 6" key="1">
    <citation type="submission" date="2018-03" db="EMBL/GenBank/DDBJ databases">
        <title>Genomic Encyclopedia of Archaeal and Bacterial Type Strains, Phase II (KMG-II): from individual species to whole genera.</title>
        <authorList>
            <person name="Goeker M."/>
        </authorList>
    </citation>
    <scope>NUCLEOTIDE SEQUENCE [LARGE SCALE GENOMIC DNA]</scope>
    <source>
        <strain evidence="4 6">DSM 21548</strain>
    </source>
</reference>
<dbReference type="Pfam" id="PF00582">
    <property type="entry name" value="Usp"/>
    <property type="match status" value="2"/>
</dbReference>
<protein>
    <submittedName>
        <fullName evidence="4">Nucleotide-binding universal stress UspA family protein</fullName>
    </submittedName>
    <submittedName>
        <fullName evidence="5">Universal stress protein</fullName>
    </submittedName>
</protein>
<keyword evidence="7" id="KW-1185">Reference proteome</keyword>
<feature type="domain" description="UspA" evidence="3">
    <location>
        <begin position="5"/>
        <end position="126"/>
    </location>
</feature>
<evidence type="ECO:0000313" key="7">
    <source>
        <dbReference type="Proteomes" id="UP000268291"/>
    </source>
</evidence>
<evidence type="ECO:0000313" key="5">
    <source>
        <dbReference type="EMBL" id="RUQ81950.1"/>
    </source>
</evidence>
<dbReference type="InterPro" id="IPR014729">
    <property type="entry name" value="Rossmann-like_a/b/a_fold"/>
</dbReference>
<gene>
    <name evidence="4" type="ORF">CLV49_0756</name>
    <name evidence="5" type="ORF">ELQ93_16815</name>
</gene>
<evidence type="ECO:0000256" key="1">
    <source>
        <dbReference type="ARBA" id="ARBA00008791"/>
    </source>
</evidence>
<name>A0A2P8GT59_9MICO</name>
<evidence type="ECO:0000313" key="6">
    <source>
        <dbReference type="Proteomes" id="UP000241203"/>
    </source>
</evidence>
<evidence type="ECO:0000259" key="3">
    <source>
        <dbReference type="Pfam" id="PF00582"/>
    </source>
</evidence>
<evidence type="ECO:0000256" key="2">
    <source>
        <dbReference type="SAM" id="MobiDB-lite"/>
    </source>
</evidence>
<reference evidence="5 7" key="2">
    <citation type="submission" date="2018-12" db="EMBL/GenBank/DDBJ databases">
        <authorList>
            <person name="hu s."/>
            <person name="Xu Y."/>
            <person name="Xu B."/>
            <person name="Li F."/>
        </authorList>
    </citation>
    <scope>NUCLEOTIDE SEQUENCE [LARGE SCALE GENOMIC DNA]</scope>
    <source>
        <strain evidence="5 7">KSW2-17</strain>
    </source>
</reference>
<dbReference type="RefSeq" id="WP_127054525.1">
    <property type="nucleotide sequence ID" value="NZ_PYAU01000001.1"/>
</dbReference>
<dbReference type="EMBL" id="PYAU01000001">
    <property type="protein sequence ID" value="PSL37150.1"/>
    <property type="molecule type" value="Genomic_DNA"/>
</dbReference>
<comment type="caution">
    <text evidence="4">The sequence shown here is derived from an EMBL/GenBank/DDBJ whole genome shotgun (WGS) entry which is preliminary data.</text>
</comment>
<dbReference type="SUPFAM" id="SSF52402">
    <property type="entry name" value="Adenine nucleotide alpha hydrolases-like"/>
    <property type="match status" value="2"/>
</dbReference>
<dbReference type="PANTHER" id="PTHR46268">
    <property type="entry name" value="STRESS RESPONSE PROTEIN NHAX"/>
    <property type="match status" value="1"/>
</dbReference>
<dbReference type="Proteomes" id="UP000241203">
    <property type="component" value="Unassembled WGS sequence"/>
</dbReference>
<feature type="region of interest" description="Disordered" evidence="2">
    <location>
        <begin position="268"/>
        <end position="291"/>
    </location>
</feature>
<evidence type="ECO:0000313" key="4">
    <source>
        <dbReference type="EMBL" id="PSL37150.1"/>
    </source>
</evidence>
<sequence length="291" mass="29593">MDENTIVVGVDGSQPSHMAVRWAANRAERQGARLLLVHVVGDTPSRDSDDELVQAARRIAEIAAPSVAVSTQLVSGDPMWSLADGYPDAGAIVVGSHKTGFLRGSSFGSGSLQLASVSTAPVIVIPSTVSPTSSGIVVGLDDSPDGRAALDLAVRFADVEQQTLTVARCVPPSTGRRGGDGEALAIAALSAARRRVSVLAPGVQVRSRIVHGLPAQALIRASARSSLLVVGRSQGTGDPSPMGRVAHDVLLNLVAPTAVVGASRARAAGRAPDVATDGTFDSAVNASGPVQ</sequence>
<feature type="domain" description="UspA" evidence="3">
    <location>
        <begin position="136"/>
        <end position="260"/>
    </location>
</feature>
<dbReference type="PANTHER" id="PTHR46268:SF6">
    <property type="entry name" value="UNIVERSAL STRESS PROTEIN UP12"/>
    <property type="match status" value="1"/>
</dbReference>
<feature type="compositionally biased region" description="Polar residues" evidence="2">
    <location>
        <begin position="282"/>
        <end position="291"/>
    </location>
</feature>
<dbReference type="Proteomes" id="UP000268291">
    <property type="component" value="Unassembled WGS sequence"/>
</dbReference>